<dbReference type="AlphaFoldDB" id="B9ACL4"/>
<evidence type="ECO:0000313" key="2">
    <source>
        <dbReference type="EMBL" id="EEE41204.1"/>
    </source>
</evidence>
<sequence>MFQTDYKKIARKLLIIAGILLVLAIMLLQIIPKDDSLYESIKTIVIPLLINIISSIIIISLIDFKIEAAAQKELEEKRKFIYGQLIIPINKFDEFILNMYKSTVTYDEMKSLEYTLENVPMMVNKIKLIDTNKESYIGNLVTTNKESYIRNMVTTQLWRETIARQLMSFFEDISNFHRYYSYFLTNGLICDFNEILKIYNGTNNILDLMLNSNARFKMEDIIKIFKLEKLIESSFKIKNEISKYYDEDPFKINNENLLRENVSPRFESGLTDKE</sequence>
<keyword evidence="1" id="KW-0472">Membrane</keyword>
<name>B9ACL4_METSM</name>
<dbReference type="RefSeq" id="WP_004034788.1">
    <property type="nucleotide sequence ID" value="NZ_DS996911.1"/>
</dbReference>
<keyword evidence="1" id="KW-1133">Transmembrane helix</keyword>
<dbReference type="HOGENOM" id="CLU_1014158_0_0_2"/>
<dbReference type="PATRIC" id="fig|483214.13.peg.82"/>
<keyword evidence="1" id="KW-0812">Transmembrane</keyword>
<accession>B9ACL4</accession>
<feature type="transmembrane region" description="Helical" evidence="1">
    <location>
        <begin position="12"/>
        <end position="32"/>
    </location>
</feature>
<reference evidence="2 3" key="1">
    <citation type="submission" date="2008-10" db="EMBL/GenBank/DDBJ databases">
        <authorList>
            <person name="Fulton L."/>
            <person name="Clifton S."/>
            <person name="Fulton B."/>
            <person name="Xu J."/>
            <person name="Minx P."/>
            <person name="Pepin K.H."/>
            <person name="Johnson M."/>
            <person name="Bhonagiri V."/>
            <person name="Nash W.E."/>
            <person name="Mardis E.R."/>
            <person name="Wilson R.K."/>
        </authorList>
    </citation>
    <scope>NUCLEOTIDE SEQUENCE [LARGE SCALE GENOMIC DNA]</scope>
    <source>
        <strain evidence="2 3">DSM 2375</strain>
    </source>
</reference>
<evidence type="ECO:0000256" key="1">
    <source>
        <dbReference type="SAM" id="Phobius"/>
    </source>
</evidence>
<dbReference type="OrthoDB" id="385234at2157"/>
<feature type="transmembrane region" description="Helical" evidence="1">
    <location>
        <begin position="44"/>
        <end position="64"/>
    </location>
</feature>
<organism evidence="2 3">
    <name type="scientific">Methanobrevibacter smithii DSM 2375</name>
    <dbReference type="NCBI Taxonomy" id="483214"/>
    <lineage>
        <taxon>Archaea</taxon>
        <taxon>Methanobacteriati</taxon>
        <taxon>Methanobacteriota</taxon>
        <taxon>Methanomada group</taxon>
        <taxon>Methanobacteria</taxon>
        <taxon>Methanobacteriales</taxon>
        <taxon>Methanobacteriaceae</taxon>
        <taxon>Methanobrevibacter</taxon>
    </lineage>
</organism>
<proteinExistence type="predicted"/>
<reference evidence="2 3" key="2">
    <citation type="submission" date="2008-11" db="EMBL/GenBank/DDBJ databases">
        <title>Draft genome sequence of Methanobrevibacter smithii (DSM 2375).</title>
        <authorList>
            <person name="Sudarsanam P."/>
            <person name="Ley R."/>
            <person name="Guruge J."/>
            <person name="Turnbaugh P.J."/>
            <person name="Mahowald M."/>
            <person name="Liep D."/>
            <person name="Gordon J."/>
        </authorList>
    </citation>
    <scope>NUCLEOTIDE SEQUENCE [LARGE SCALE GENOMIC DNA]</scope>
    <source>
        <strain evidence="2 3">DSM 2375</strain>
    </source>
</reference>
<dbReference type="EMBL" id="ABYW01000001">
    <property type="protein sequence ID" value="EEE41204.1"/>
    <property type="molecule type" value="Genomic_DNA"/>
</dbReference>
<comment type="caution">
    <text evidence="2">The sequence shown here is derived from an EMBL/GenBank/DDBJ whole genome shotgun (WGS) entry which is preliminary data.</text>
</comment>
<dbReference type="Proteomes" id="UP000003489">
    <property type="component" value="Unassembled WGS sequence"/>
</dbReference>
<evidence type="ECO:0000313" key="3">
    <source>
        <dbReference type="Proteomes" id="UP000003489"/>
    </source>
</evidence>
<gene>
    <name evidence="2" type="ORF">METSMIALI_00085</name>
</gene>
<protein>
    <submittedName>
        <fullName evidence="2">Uncharacterized protein</fullName>
    </submittedName>
</protein>